<feature type="transmembrane region" description="Helical" evidence="7">
    <location>
        <begin position="81"/>
        <end position="101"/>
    </location>
</feature>
<dbReference type="AlphaFoldDB" id="A0AAJ1IBD1"/>
<gene>
    <name evidence="8" type="ORF">PQJ61_05330</name>
</gene>
<feature type="transmembrane region" description="Helical" evidence="7">
    <location>
        <begin position="113"/>
        <end position="133"/>
    </location>
</feature>
<comment type="subcellular location">
    <subcellularLocation>
        <location evidence="1">Cell membrane</location>
        <topology evidence="1">Multi-pass membrane protein</topology>
    </subcellularLocation>
</comment>
<dbReference type="Proteomes" id="UP001221217">
    <property type="component" value="Unassembled WGS sequence"/>
</dbReference>
<dbReference type="PANTHER" id="PTHR30250:SF10">
    <property type="entry name" value="LIPOPOLYSACCHARIDE BIOSYNTHESIS PROTEIN WZXC"/>
    <property type="match status" value="1"/>
</dbReference>
<evidence type="ECO:0000256" key="6">
    <source>
        <dbReference type="ARBA" id="ARBA00023136"/>
    </source>
</evidence>
<dbReference type="CDD" id="cd13127">
    <property type="entry name" value="MATE_tuaB_like"/>
    <property type="match status" value="1"/>
</dbReference>
<comment type="similarity">
    <text evidence="2">Belongs to the polysaccharide synthase family.</text>
</comment>
<evidence type="ECO:0000256" key="2">
    <source>
        <dbReference type="ARBA" id="ARBA00007430"/>
    </source>
</evidence>
<feature type="transmembrane region" description="Helical" evidence="7">
    <location>
        <begin position="443"/>
        <end position="460"/>
    </location>
</feature>
<feature type="transmembrane region" description="Helical" evidence="7">
    <location>
        <begin position="45"/>
        <end position="69"/>
    </location>
</feature>
<proteinExistence type="inferred from homology"/>
<feature type="transmembrane region" description="Helical" evidence="7">
    <location>
        <begin position="416"/>
        <end position="437"/>
    </location>
</feature>
<evidence type="ECO:0000256" key="5">
    <source>
        <dbReference type="ARBA" id="ARBA00022989"/>
    </source>
</evidence>
<keyword evidence="4 7" id="KW-0812">Transmembrane</keyword>
<dbReference type="PANTHER" id="PTHR30250">
    <property type="entry name" value="PST FAMILY PREDICTED COLANIC ACID TRANSPORTER"/>
    <property type="match status" value="1"/>
</dbReference>
<keyword evidence="5 7" id="KW-1133">Transmembrane helix</keyword>
<feature type="transmembrane region" description="Helical" evidence="7">
    <location>
        <begin position="145"/>
        <end position="166"/>
    </location>
</feature>
<dbReference type="GO" id="GO:0005886">
    <property type="term" value="C:plasma membrane"/>
    <property type="evidence" value="ECO:0007669"/>
    <property type="project" value="UniProtKB-SubCell"/>
</dbReference>
<evidence type="ECO:0000256" key="4">
    <source>
        <dbReference type="ARBA" id="ARBA00022692"/>
    </source>
</evidence>
<feature type="transmembrane region" description="Helical" evidence="7">
    <location>
        <begin position="289"/>
        <end position="306"/>
    </location>
</feature>
<accession>A0AAJ1IBD1</accession>
<keyword evidence="3" id="KW-1003">Cell membrane</keyword>
<keyword evidence="6 7" id="KW-0472">Membrane</keyword>
<evidence type="ECO:0000313" key="9">
    <source>
        <dbReference type="Proteomes" id="UP001221217"/>
    </source>
</evidence>
<dbReference type="Pfam" id="PF13440">
    <property type="entry name" value="Polysacc_synt_3"/>
    <property type="match status" value="1"/>
</dbReference>
<evidence type="ECO:0000256" key="7">
    <source>
        <dbReference type="SAM" id="Phobius"/>
    </source>
</evidence>
<name>A0AAJ1IBD1_9SPIO</name>
<dbReference type="EMBL" id="JAQQAL010000011">
    <property type="protein sequence ID" value="MDC7226165.1"/>
    <property type="molecule type" value="Genomic_DNA"/>
</dbReference>
<sequence>MNDSLKKKTMRALIWSGLERFGYQGIRALITLVLARLLTPDDFGIIGILLVFIIIAEAIINNGFGQAVIQKKDISEDDLTTAFLLSLVMSIILYFVIYLASPTIALFYERTELISFNRVLALVIVFDSLVVIQQAKFQREMDFKSLSLITIVSSLISGIIGVILAFFEFGVWALIAQMLGQKMIMAAYLWIKSNWVPKGKLTKESLRHMFSYGWKLQVSGVLSQSFRHINSLIIGKTFSVDLVGYYTQAKNLKDLPMVTLSSIINKVAFPVFSSIQDDKDRLKKGYKTSIKMLVFISFPLMIGLAATAENLIPVLLGEQWEPSIKFFQLLCFAGMIYPMQTSNINILKVTGRTDLYLKLELFKKLVTISAIIISIRWGIYALIIAQVISSYINLGINASFSGKLINYSLREQVADCIPFFVMSLLMGIVVSILEMLLTDLAQVIVLLVQIISGMTFYFVLCKMFRVKEISILLNLINKKE</sequence>
<feature type="transmembrane region" description="Helical" evidence="7">
    <location>
        <begin position="365"/>
        <end position="385"/>
    </location>
</feature>
<dbReference type="InterPro" id="IPR050833">
    <property type="entry name" value="Poly_Biosynth_Transport"/>
</dbReference>
<comment type="caution">
    <text evidence="8">The sequence shown here is derived from an EMBL/GenBank/DDBJ whole genome shotgun (WGS) entry which is preliminary data.</text>
</comment>
<feature type="transmembrane region" description="Helical" evidence="7">
    <location>
        <begin position="21"/>
        <end position="39"/>
    </location>
</feature>
<evidence type="ECO:0000256" key="3">
    <source>
        <dbReference type="ARBA" id="ARBA00022475"/>
    </source>
</evidence>
<reference evidence="8 9" key="1">
    <citation type="submission" date="2022-12" db="EMBL/GenBank/DDBJ databases">
        <title>Metagenome assembled genome from gulf of manar.</title>
        <authorList>
            <person name="Kohli P."/>
            <person name="Pk S."/>
            <person name="Venkata Ramana C."/>
            <person name="Sasikala C."/>
        </authorList>
    </citation>
    <scope>NUCLEOTIDE SEQUENCE [LARGE SCALE GENOMIC DNA]</scope>
    <source>
        <strain evidence="8">JB008</strain>
    </source>
</reference>
<organism evidence="8 9">
    <name type="scientific">Candidatus Thalassospirochaeta sargassi</name>
    <dbReference type="NCBI Taxonomy" id="3119039"/>
    <lineage>
        <taxon>Bacteria</taxon>
        <taxon>Pseudomonadati</taxon>
        <taxon>Spirochaetota</taxon>
        <taxon>Spirochaetia</taxon>
        <taxon>Spirochaetales</taxon>
        <taxon>Spirochaetaceae</taxon>
        <taxon>Candidatus Thalassospirochaeta</taxon>
    </lineage>
</organism>
<protein>
    <submittedName>
        <fullName evidence="8">Lipopolysaccharide biosynthesis protein</fullName>
    </submittedName>
</protein>
<evidence type="ECO:0000313" key="8">
    <source>
        <dbReference type="EMBL" id="MDC7226165.1"/>
    </source>
</evidence>
<evidence type="ECO:0000256" key="1">
    <source>
        <dbReference type="ARBA" id="ARBA00004651"/>
    </source>
</evidence>
<feature type="transmembrane region" description="Helical" evidence="7">
    <location>
        <begin position="172"/>
        <end position="191"/>
    </location>
</feature>